<dbReference type="EMBL" id="CADCTR010002714">
    <property type="protein sequence ID" value="CAA9367030.1"/>
    <property type="molecule type" value="Genomic_DNA"/>
</dbReference>
<reference evidence="2" key="1">
    <citation type="submission" date="2020-02" db="EMBL/GenBank/DDBJ databases">
        <authorList>
            <person name="Meier V. D."/>
        </authorList>
    </citation>
    <scope>NUCLEOTIDE SEQUENCE</scope>
    <source>
        <strain evidence="2">AVDCRST_MAG93</strain>
    </source>
</reference>
<gene>
    <name evidence="2" type="ORF">AVDCRST_MAG93-8057</name>
</gene>
<evidence type="ECO:0000313" key="2">
    <source>
        <dbReference type="EMBL" id="CAA9367030.1"/>
    </source>
</evidence>
<organism evidence="2">
    <name type="scientific">uncultured Chloroflexia bacterium</name>
    <dbReference type="NCBI Taxonomy" id="1672391"/>
    <lineage>
        <taxon>Bacteria</taxon>
        <taxon>Bacillati</taxon>
        <taxon>Chloroflexota</taxon>
        <taxon>Chloroflexia</taxon>
        <taxon>environmental samples</taxon>
    </lineage>
</organism>
<feature type="compositionally biased region" description="Basic and acidic residues" evidence="1">
    <location>
        <begin position="49"/>
        <end position="63"/>
    </location>
</feature>
<evidence type="ECO:0000256" key="1">
    <source>
        <dbReference type="SAM" id="MobiDB-lite"/>
    </source>
</evidence>
<protein>
    <submittedName>
        <fullName evidence="2">Uncharacterized protein</fullName>
    </submittedName>
</protein>
<sequence>MNREDTLNPGDDGYRYDEDAEGHENQLEFDRDYATYDKLQERGLLNPEMEEKIRKDLEQDMPDRAATSHAVDANGEQGAEGHETVDGDSET</sequence>
<accession>A0A6J4MTR5</accession>
<dbReference type="AlphaFoldDB" id="A0A6J4MTR5"/>
<name>A0A6J4MTR5_9CHLR</name>
<feature type="region of interest" description="Disordered" evidence="1">
    <location>
        <begin position="1"/>
        <end position="91"/>
    </location>
</feature>
<feature type="compositionally biased region" description="Basic and acidic residues" evidence="1">
    <location>
        <begin position="1"/>
        <end position="41"/>
    </location>
</feature>
<proteinExistence type="predicted"/>